<dbReference type="Proteomes" id="UP000184010">
    <property type="component" value="Unassembled WGS sequence"/>
</dbReference>
<dbReference type="STRING" id="1121395.SAMN02745215_01156"/>
<organism evidence="1 2">
    <name type="scientific">Desulfitobacterium chlororespirans DSM 11544</name>
    <dbReference type="NCBI Taxonomy" id="1121395"/>
    <lineage>
        <taxon>Bacteria</taxon>
        <taxon>Bacillati</taxon>
        <taxon>Bacillota</taxon>
        <taxon>Clostridia</taxon>
        <taxon>Eubacteriales</taxon>
        <taxon>Desulfitobacteriaceae</taxon>
        <taxon>Desulfitobacterium</taxon>
    </lineage>
</organism>
<dbReference type="EMBL" id="FRDN01000004">
    <property type="protein sequence ID" value="SHN60290.1"/>
    <property type="molecule type" value="Genomic_DNA"/>
</dbReference>
<evidence type="ECO:0000313" key="1">
    <source>
        <dbReference type="EMBL" id="SHN60290.1"/>
    </source>
</evidence>
<gene>
    <name evidence="1" type="ORF">SAMN02745215_01156</name>
</gene>
<name>A0A1M7SPB3_9FIRM</name>
<proteinExistence type="predicted"/>
<keyword evidence="2" id="KW-1185">Reference proteome</keyword>
<evidence type="ECO:0000313" key="2">
    <source>
        <dbReference type="Proteomes" id="UP000184010"/>
    </source>
</evidence>
<reference evidence="2" key="1">
    <citation type="submission" date="2016-12" db="EMBL/GenBank/DDBJ databases">
        <authorList>
            <person name="Varghese N."/>
            <person name="Submissions S."/>
        </authorList>
    </citation>
    <scope>NUCLEOTIDE SEQUENCE [LARGE SCALE GENOMIC DNA]</scope>
    <source>
        <strain evidence="2">DSM 11544</strain>
    </source>
</reference>
<protein>
    <submittedName>
        <fullName evidence="1">Uncharacterized protein</fullName>
    </submittedName>
</protein>
<sequence>MLCLYRFDNDIHKPHLLTNTNTNKINITIELNISKLSDTSHRAGFDGEFRLKTEKRISEPG</sequence>
<accession>A0A1M7SPB3</accession>
<dbReference type="AlphaFoldDB" id="A0A1M7SPB3"/>